<dbReference type="PRINTS" id="PR00449">
    <property type="entry name" value="RASTRNSFRMNG"/>
</dbReference>
<keyword evidence="4" id="KW-1185">Reference proteome</keyword>
<sequence length="105" mass="12282">AKYAEYIAMLDQFIRHVFIINACESFSENDNEPVPIMLVGNKCDKITEREVSREEEMDMAIRLKINFIKSSARKAVNVERAFYGVVKMIRQNREGVKILQEVKRK</sequence>
<dbReference type="SMART" id="SM00173">
    <property type="entry name" value="RAS"/>
    <property type="match status" value="1"/>
</dbReference>
<name>A0A9N9ILX0_9GLOM</name>
<comment type="caution">
    <text evidence="3">The sequence shown here is derived from an EMBL/GenBank/DDBJ whole genome shotgun (WGS) entry which is preliminary data.</text>
</comment>
<dbReference type="Gene3D" id="3.40.50.300">
    <property type="entry name" value="P-loop containing nucleotide triphosphate hydrolases"/>
    <property type="match status" value="1"/>
</dbReference>
<dbReference type="InterPro" id="IPR027417">
    <property type="entry name" value="P-loop_NTPase"/>
</dbReference>
<dbReference type="AlphaFoldDB" id="A0A9N9ILX0"/>
<keyword evidence="1" id="KW-0547">Nucleotide-binding</keyword>
<dbReference type="PROSITE" id="PS51419">
    <property type="entry name" value="RAB"/>
    <property type="match status" value="1"/>
</dbReference>
<dbReference type="SUPFAM" id="SSF52540">
    <property type="entry name" value="P-loop containing nucleoside triphosphate hydrolases"/>
    <property type="match status" value="1"/>
</dbReference>
<dbReference type="GO" id="GO:0003924">
    <property type="term" value="F:GTPase activity"/>
    <property type="evidence" value="ECO:0007669"/>
    <property type="project" value="InterPro"/>
</dbReference>
<accession>A0A9N9ILX0</accession>
<dbReference type="GO" id="GO:0005525">
    <property type="term" value="F:GTP binding"/>
    <property type="evidence" value="ECO:0007669"/>
    <property type="project" value="UniProtKB-KW"/>
</dbReference>
<feature type="non-terminal residue" evidence="3">
    <location>
        <position position="105"/>
    </location>
</feature>
<dbReference type="InterPro" id="IPR001806">
    <property type="entry name" value="Small_GTPase"/>
</dbReference>
<evidence type="ECO:0000313" key="3">
    <source>
        <dbReference type="EMBL" id="CAG8741381.1"/>
    </source>
</evidence>
<keyword evidence="2" id="KW-0342">GTP-binding</keyword>
<dbReference type="SMART" id="SM00175">
    <property type="entry name" value="RAB"/>
    <property type="match status" value="1"/>
</dbReference>
<dbReference type="Pfam" id="PF00071">
    <property type="entry name" value="Ras"/>
    <property type="match status" value="1"/>
</dbReference>
<dbReference type="InterPro" id="IPR050227">
    <property type="entry name" value="Rab"/>
</dbReference>
<evidence type="ECO:0000256" key="1">
    <source>
        <dbReference type="ARBA" id="ARBA00022741"/>
    </source>
</evidence>
<dbReference type="Proteomes" id="UP000789405">
    <property type="component" value="Unassembled WGS sequence"/>
</dbReference>
<protein>
    <submittedName>
        <fullName evidence="3">5666_t:CDS:1</fullName>
    </submittedName>
</protein>
<dbReference type="OrthoDB" id="5976022at2759"/>
<evidence type="ECO:0000313" key="4">
    <source>
        <dbReference type="Proteomes" id="UP000789405"/>
    </source>
</evidence>
<organism evidence="3 4">
    <name type="scientific">Dentiscutata erythropus</name>
    <dbReference type="NCBI Taxonomy" id="1348616"/>
    <lineage>
        <taxon>Eukaryota</taxon>
        <taxon>Fungi</taxon>
        <taxon>Fungi incertae sedis</taxon>
        <taxon>Mucoromycota</taxon>
        <taxon>Glomeromycotina</taxon>
        <taxon>Glomeromycetes</taxon>
        <taxon>Diversisporales</taxon>
        <taxon>Gigasporaceae</taxon>
        <taxon>Dentiscutata</taxon>
    </lineage>
</organism>
<proteinExistence type="predicted"/>
<dbReference type="PROSITE" id="PS51421">
    <property type="entry name" value="RAS"/>
    <property type="match status" value="1"/>
</dbReference>
<dbReference type="PANTHER" id="PTHR47977">
    <property type="entry name" value="RAS-RELATED PROTEIN RAB"/>
    <property type="match status" value="1"/>
</dbReference>
<reference evidence="3" key="1">
    <citation type="submission" date="2021-06" db="EMBL/GenBank/DDBJ databases">
        <authorList>
            <person name="Kallberg Y."/>
            <person name="Tangrot J."/>
            <person name="Rosling A."/>
        </authorList>
    </citation>
    <scope>NUCLEOTIDE SEQUENCE</scope>
    <source>
        <strain evidence="3">MA453B</strain>
    </source>
</reference>
<evidence type="ECO:0000256" key="2">
    <source>
        <dbReference type="ARBA" id="ARBA00023134"/>
    </source>
</evidence>
<dbReference type="EMBL" id="CAJVPY010013580">
    <property type="protein sequence ID" value="CAG8741381.1"/>
    <property type="molecule type" value="Genomic_DNA"/>
</dbReference>
<gene>
    <name evidence="3" type="ORF">DERYTH_LOCUS16036</name>
</gene>